<dbReference type="Proteomes" id="UP000035085">
    <property type="component" value="Chromosome"/>
</dbReference>
<organism evidence="1 2">
    <name type="scientific">Pandoraea vervacti</name>
    <dbReference type="NCBI Taxonomy" id="656178"/>
    <lineage>
        <taxon>Bacteria</taxon>
        <taxon>Pseudomonadati</taxon>
        <taxon>Pseudomonadota</taxon>
        <taxon>Betaproteobacteria</taxon>
        <taxon>Burkholderiales</taxon>
        <taxon>Burkholderiaceae</taxon>
        <taxon>Pandoraea</taxon>
    </lineage>
</organism>
<gene>
    <name evidence="1" type="ORF">UC34_21090</name>
</gene>
<keyword evidence="2" id="KW-1185">Reference proteome</keyword>
<accession>A0ABN4FSN6</accession>
<reference evidence="2" key="1">
    <citation type="submission" date="2015-02" db="EMBL/GenBank/DDBJ databases">
        <title>Complete Genome Sequencing of Pandoraea vervacti NS15 sp. nov.</title>
        <authorList>
            <person name="Chan K.-G."/>
        </authorList>
    </citation>
    <scope>NUCLEOTIDE SEQUENCE [LARGE SCALE GENOMIC DNA]</scope>
    <source>
        <strain evidence="2">NS15</strain>
    </source>
</reference>
<name>A0ABN4FSN6_9BURK</name>
<evidence type="ECO:0000313" key="2">
    <source>
        <dbReference type="Proteomes" id="UP000035085"/>
    </source>
</evidence>
<sequence>MVSVYFDVSRCDDISESTEEGERGDDLECRMDEGTAVYSMVDASHDAVAIEWWDMDKEEDIALWNSVDDVEEEAWLW</sequence>
<proteinExistence type="predicted"/>
<evidence type="ECO:0000313" key="1">
    <source>
        <dbReference type="EMBL" id="AJP58756.1"/>
    </source>
</evidence>
<protein>
    <submittedName>
        <fullName evidence="1">Uncharacterized protein</fullName>
    </submittedName>
</protein>
<dbReference type="EMBL" id="CP010897">
    <property type="protein sequence ID" value="AJP58756.1"/>
    <property type="molecule type" value="Genomic_DNA"/>
</dbReference>